<protein>
    <submittedName>
        <fullName evidence="2">Uncharacterized protein</fullName>
    </submittedName>
</protein>
<proteinExistence type="predicted"/>
<name>A0A5J5G8K1_9BACL</name>
<dbReference type="EMBL" id="VYKK01000015">
    <property type="protein sequence ID" value="KAA9003932.1"/>
    <property type="molecule type" value="Genomic_DNA"/>
</dbReference>
<dbReference type="Proteomes" id="UP000367750">
    <property type="component" value="Unassembled WGS sequence"/>
</dbReference>
<dbReference type="AlphaFoldDB" id="A0A5J5G8K1"/>
<accession>A0A5J5G8K1</accession>
<keyword evidence="1" id="KW-0732">Signal</keyword>
<evidence type="ECO:0000256" key="1">
    <source>
        <dbReference type="SAM" id="SignalP"/>
    </source>
</evidence>
<comment type="caution">
    <text evidence="2">The sequence shown here is derived from an EMBL/GenBank/DDBJ whole genome shotgun (WGS) entry which is preliminary data.</text>
</comment>
<organism evidence="2 3">
    <name type="scientific">Paenibacillus spiritus</name>
    <dbReference type="NCBI Taxonomy" id="2496557"/>
    <lineage>
        <taxon>Bacteria</taxon>
        <taxon>Bacillati</taxon>
        <taxon>Bacillota</taxon>
        <taxon>Bacilli</taxon>
        <taxon>Bacillales</taxon>
        <taxon>Paenibacillaceae</taxon>
        <taxon>Paenibacillus</taxon>
    </lineage>
</organism>
<gene>
    <name evidence="2" type="ORF">F4V43_10965</name>
</gene>
<dbReference type="OrthoDB" id="2616292at2"/>
<evidence type="ECO:0000313" key="2">
    <source>
        <dbReference type="EMBL" id="KAA9003932.1"/>
    </source>
</evidence>
<keyword evidence="3" id="KW-1185">Reference proteome</keyword>
<dbReference type="RefSeq" id="WP_150458287.1">
    <property type="nucleotide sequence ID" value="NZ_VYKK01000015.1"/>
</dbReference>
<feature type="chain" id="PRO_5038982773" evidence="1">
    <location>
        <begin position="23"/>
        <end position="113"/>
    </location>
</feature>
<sequence>MRKRTAALLLLLTVLMAAGGYAVHTRTGPDRYEKKGNLLWRDGRVYRLVDVVEDSERKSIGNTVGIAVEGRRTWTDWVFPTWIMEFKQDPGHERLFVRGLMDNGAVYRLEQKE</sequence>
<feature type="signal peptide" evidence="1">
    <location>
        <begin position="1"/>
        <end position="22"/>
    </location>
</feature>
<evidence type="ECO:0000313" key="3">
    <source>
        <dbReference type="Proteomes" id="UP000367750"/>
    </source>
</evidence>
<reference evidence="2 3" key="1">
    <citation type="submission" date="2019-09" db="EMBL/GenBank/DDBJ databases">
        <title>Bacillus ochoae sp. nov., Paenibacillus whitsoniae sp. nov., Paenibacillus spiritus sp. nov. Isolated from the Mars Exploration Rover during spacecraft assembly.</title>
        <authorList>
            <person name="Seuylemezian A."/>
            <person name="Vaishampayan P."/>
        </authorList>
    </citation>
    <scope>NUCLEOTIDE SEQUENCE [LARGE SCALE GENOMIC DNA]</scope>
    <source>
        <strain evidence="2 3">MER_111</strain>
    </source>
</reference>